<name>A0ABR2PHR1_9ROSI</name>
<feature type="compositionally biased region" description="Polar residues" evidence="1">
    <location>
        <begin position="210"/>
        <end position="223"/>
    </location>
</feature>
<protein>
    <submittedName>
        <fullName evidence="2">Uncharacterized protein</fullName>
    </submittedName>
</protein>
<evidence type="ECO:0000313" key="2">
    <source>
        <dbReference type="EMBL" id="KAK8987720.1"/>
    </source>
</evidence>
<keyword evidence="3" id="KW-1185">Reference proteome</keyword>
<dbReference type="PANTHER" id="PTHR34280">
    <property type="entry name" value="OS01G0920100 PROTEIN"/>
    <property type="match status" value="1"/>
</dbReference>
<dbReference type="Proteomes" id="UP001396334">
    <property type="component" value="Unassembled WGS sequence"/>
</dbReference>
<dbReference type="InterPro" id="IPR038947">
    <property type="entry name" value="At3g27210-like"/>
</dbReference>
<feature type="region of interest" description="Disordered" evidence="1">
    <location>
        <begin position="32"/>
        <end position="53"/>
    </location>
</feature>
<proteinExistence type="predicted"/>
<dbReference type="PANTHER" id="PTHR34280:SF15">
    <property type="entry name" value="TRANSCRIPTION FACTOR"/>
    <property type="match status" value="1"/>
</dbReference>
<sequence length="263" mass="29331">MGNCVTLYMNKDPADMEDLSVRIQSLIMENNAGRESSVSGHDSRPQPSSMEHDETSFRELCIGDGTEHVVMATTMWLLVKHIKVLLVAHAFNGKFLAGFEMMWIILVLHKHLCKAEESFFDSQPRLDSDCEDFFSVNGGAWSIFLNRHLLELLLIIPPLLPATVRTTRKASGKVSLDRAENAVPAQSPTDTKKQLIKVFRESFDEDDPSSKQQLENKPSTTSPYELIPNSVCSTGTTPYIGCLLRNEKPVSLCSAAFRVWGAI</sequence>
<evidence type="ECO:0000313" key="3">
    <source>
        <dbReference type="Proteomes" id="UP001396334"/>
    </source>
</evidence>
<feature type="region of interest" description="Disordered" evidence="1">
    <location>
        <begin position="202"/>
        <end position="227"/>
    </location>
</feature>
<reference evidence="2 3" key="1">
    <citation type="journal article" date="2024" name="G3 (Bethesda)">
        <title>Genome assembly of Hibiscus sabdariffa L. provides insights into metabolisms of medicinal natural products.</title>
        <authorList>
            <person name="Kim T."/>
        </authorList>
    </citation>
    <scope>NUCLEOTIDE SEQUENCE [LARGE SCALE GENOMIC DNA]</scope>
    <source>
        <strain evidence="2">TK-2024</strain>
        <tissue evidence="2">Old leaves</tissue>
    </source>
</reference>
<comment type="caution">
    <text evidence="2">The sequence shown here is derived from an EMBL/GenBank/DDBJ whole genome shotgun (WGS) entry which is preliminary data.</text>
</comment>
<accession>A0ABR2PHR1</accession>
<evidence type="ECO:0000256" key="1">
    <source>
        <dbReference type="SAM" id="MobiDB-lite"/>
    </source>
</evidence>
<gene>
    <name evidence="2" type="ORF">V6N11_027463</name>
</gene>
<feature type="compositionally biased region" description="Polar residues" evidence="1">
    <location>
        <begin position="33"/>
        <end position="49"/>
    </location>
</feature>
<dbReference type="EMBL" id="JBBPBN010000060">
    <property type="protein sequence ID" value="KAK8987720.1"/>
    <property type="molecule type" value="Genomic_DNA"/>
</dbReference>
<organism evidence="2 3">
    <name type="scientific">Hibiscus sabdariffa</name>
    <name type="common">roselle</name>
    <dbReference type="NCBI Taxonomy" id="183260"/>
    <lineage>
        <taxon>Eukaryota</taxon>
        <taxon>Viridiplantae</taxon>
        <taxon>Streptophyta</taxon>
        <taxon>Embryophyta</taxon>
        <taxon>Tracheophyta</taxon>
        <taxon>Spermatophyta</taxon>
        <taxon>Magnoliopsida</taxon>
        <taxon>eudicotyledons</taxon>
        <taxon>Gunneridae</taxon>
        <taxon>Pentapetalae</taxon>
        <taxon>rosids</taxon>
        <taxon>malvids</taxon>
        <taxon>Malvales</taxon>
        <taxon>Malvaceae</taxon>
        <taxon>Malvoideae</taxon>
        <taxon>Hibiscus</taxon>
    </lineage>
</organism>